<gene>
    <name evidence="1" type="ORF">METZ01_LOCUS136535</name>
</gene>
<organism evidence="1">
    <name type="scientific">marine metagenome</name>
    <dbReference type="NCBI Taxonomy" id="408172"/>
    <lineage>
        <taxon>unclassified sequences</taxon>
        <taxon>metagenomes</taxon>
        <taxon>ecological metagenomes</taxon>
    </lineage>
</organism>
<protein>
    <recommendedName>
        <fullName evidence="2">Type II secretion system protein GspI C-terminal domain-containing protein</fullName>
    </recommendedName>
</protein>
<dbReference type="AlphaFoldDB" id="A0A381Z421"/>
<evidence type="ECO:0008006" key="2">
    <source>
        <dbReference type="Google" id="ProtNLM"/>
    </source>
</evidence>
<dbReference type="EMBL" id="UINC01019774">
    <property type="protein sequence ID" value="SVA83681.1"/>
    <property type="molecule type" value="Genomic_DNA"/>
</dbReference>
<name>A0A381Z421_9ZZZZ</name>
<proteinExistence type="predicted"/>
<accession>A0A381Z421</accession>
<reference evidence="1" key="1">
    <citation type="submission" date="2018-05" db="EMBL/GenBank/DDBJ databases">
        <authorList>
            <person name="Lanie J.A."/>
            <person name="Ng W.-L."/>
            <person name="Kazmierczak K.M."/>
            <person name="Andrzejewski T.M."/>
            <person name="Davidsen T.M."/>
            <person name="Wayne K.J."/>
            <person name="Tettelin H."/>
            <person name="Glass J.I."/>
            <person name="Rusch D."/>
            <person name="Podicherti R."/>
            <person name="Tsui H.-C.T."/>
            <person name="Winkler M.E."/>
        </authorList>
    </citation>
    <scope>NUCLEOTIDE SEQUENCE</scope>
</reference>
<sequence length="144" mass="16685">MTAVVIISIAALGILMGAVHARGQLHALQVKERATEELLNYMEYWKGRIADGVMSSSEWNGDLQGDQIYLFGNAQSSYKVKANLYYDIEQLDKFTDHGPTDFKRYKLECWIKWKDYLQTPANRWSNRVEKERKLSTVMAIFDLE</sequence>
<evidence type="ECO:0000313" key="1">
    <source>
        <dbReference type="EMBL" id="SVA83681.1"/>
    </source>
</evidence>